<evidence type="ECO:0000313" key="1">
    <source>
        <dbReference type="EMBL" id="MBL1076453.1"/>
    </source>
</evidence>
<keyword evidence="2" id="KW-1185">Reference proteome</keyword>
<protein>
    <recommendedName>
        <fullName evidence="3">Lipoprotein</fullName>
    </recommendedName>
</protein>
<organism evidence="1 2">
    <name type="scientific">Nocardia acididurans</name>
    <dbReference type="NCBI Taxonomy" id="2802282"/>
    <lineage>
        <taxon>Bacteria</taxon>
        <taxon>Bacillati</taxon>
        <taxon>Actinomycetota</taxon>
        <taxon>Actinomycetes</taxon>
        <taxon>Mycobacteriales</taxon>
        <taxon>Nocardiaceae</taxon>
        <taxon>Nocardia</taxon>
    </lineage>
</organism>
<dbReference type="Proteomes" id="UP000602198">
    <property type="component" value="Unassembled WGS sequence"/>
</dbReference>
<dbReference type="PROSITE" id="PS51257">
    <property type="entry name" value="PROKAR_LIPOPROTEIN"/>
    <property type="match status" value="1"/>
</dbReference>
<sequence>MRRFMIGLAVIAGLFALSGCGPEYQRMRFGEMAQVPGTEGHINLAVIRIEAGSNADLAALEDASQYAGQTPYYVHYAQVGAGAADGDFRAYQGDNQLARLTVPGDFDKCLPGESPTADDQRVEGCMIFLADSGTGRPDRVDLAVDHNYSGARWT</sequence>
<reference evidence="1 2" key="1">
    <citation type="submission" date="2021-01" db="EMBL/GenBank/DDBJ databases">
        <title>WGS of actinomycetes isolated from Thailand.</title>
        <authorList>
            <person name="Thawai C."/>
        </authorList>
    </citation>
    <scope>NUCLEOTIDE SEQUENCE [LARGE SCALE GENOMIC DNA]</scope>
    <source>
        <strain evidence="1 2">LPG 2</strain>
    </source>
</reference>
<accession>A0ABS1M736</accession>
<dbReference type="RefSeq" id="WP_201949042.1">
    <property type="nucleotide sequence ID" value="NZ_JAERRJ010000007.1"/>
</dbReference>
<comment type="caution">
    <text evidence="1">The sequence shown here is derived from an EMBL/GenBank/DDBJ whole genome shotgun (WGS) entry which is preliminary data.</text>
</comment>
<gene>
    <name evidence="1" type="ORF">JK358_18810</name>
</gene>
<evidence type="ECO:0000313" key="2">
    <source>
        <dbReference type="Proteomes" id="UP000602198"/>
    </source>
</evidence>
<name>A0ABS1M736_9NOCA</name>
<evidence type="ECO:0008006" key="3">
    <source>
        <dbReference type="Google" id="ProtNLM"/>
    </source>
</evidence>
<proteinExistence type="predicted"/>
<dbReference type="EMBL" id="JAERRJ010000007">
    <property type="protein sequence ID" value="MBL1076453.1"/>
    <property type="molecule type" value="Genomic_DNA"/>
</dbReference>